<dbReference type="Proteomes" id="UP000249135">
    <property type="component" value="Unassembled WGS sequence"/>
</dbReference>
<dbReference type="AlphaFoldDB" id="A0A2W5QJW1"/>
<proteinExistence type="predicted"/>
<dbReference type="EMBL" id="QFPP01000023">
    <property type="protein sequence ID" value="PZQ77354.1"/>
    <property type="molecule type" value="Genomic_DNA"/>
</dbReference>
<comment type="caution">
    <text evidence="1">The sequence shown here is derived from an EMBL/GenBank/DDBJ whole genome shotgun (WGS) entry which is preliminary data.</text>
</comment>
<evidence type="ECO:0008006" key="3">
    <source>
        <dbReference type="Google" id="ProtNLM"/>
    </source>
</evidence>
<protein>
    <recommendedName>
        <fullName evidence="3">Transposase IS4-like domain-containing protein</fullName>
    </recommendedName>
</protein>
<reference evidence="1 2" key="1">
    <citation type="submission" date="2017-08" db="EMBL/GenBank/DDBJ databases">
        <title>Infants hospitalized years apart are colonized by the same room-sourced microbial strains.</title>
        <authorList>
            <person name="Brooks B."/>
            <person name="Olm M.R."/>
            <person name="Firek B.A."/>
            <person name="Baker R."/>
            <person name="Thomas B.C."/>
            <person name="Morowitz M.J."/>
            <person name="Banfield J.F."/>
        </authorList>
    </citation>
    <scope>NUCLEOTIDE SEQUENCE [LARGE SCALE GENOMIC DNA]</scope>
    <source>
        <strain evidence="1">S2_005_003_R2_41</strain>
    </source>
</reference>
<gene>
    <name evidence="1" type="ORF">DI563_04160</name>
</gene>
<evidence type="ECO:0000313" key="1">
    <source>
        <dbReference type="EMBL" id="PZQ77354.1"/>
    </source>
</evidence>
<sequence length="90" mass="10867">MAHCRHWANTRRRCFRRSVAKQCCSDRWNCRRLESQRGSCKYFLSTLPEDITINELVSVAQQRWRIERDYQVGGEKDFIERRLAGRCPFQ</sequence>
<accession>A0A2W5QJW1</accession>
<organism evidence="1 2">
    <name type="scientific">Variovorax paradoxus</name>
    <dbReference type="NCBI Taxonomy" id="34073"/>
    <lineage>
        <taxon>Bacteria</taxon>
        <taxon>Pseudomonadati</taxon>
        <taxon>Pseudomonadota</taxon>
        <taxon>Betaproteobacteria</taxon>
        <taxon>Burkholderiales</taxon>
        <taxon>Comamonadaceae</taxon>
        <taxon>Variovorax</taxon>
    </lineage>
</organism>
<evidence type="ECO:0000313" key="2">
    <source>
        <dbReference type="Proteomes" id="UP000249135"/>
    </source>
</evidence>
<name>A0A2W5QJW1_VARPD</name>